<evidence type="ECO:0000256" key="1">
    <source>
        <dbReference type="SAM" id="Phobius"/>
    </source>
</evidence>
<dbReference type="EMBL" id="JACHNA010000001">
    <property type="protein sequence ID" value="MBB4735378.1"/>
    <property type="molecule type" value="Genomic_DNA"/>
</dbReference>
<organism evidence="2 3">
    <name type="scientific">Micrococcus cohnii</name>
    <dbReference type="NCBI Taxonomy" id="993416"/>
    <lineage>
        <taxon>Bacteria</taxon>
        <taxon>Bacillati</taxon>
        <taxon>Actinomycetota</taxon>
        <taxon>Actinomycetes</taxon>
        <taxon>Micrococcales</taxon>
        <taxon>Micrococcaceae</taxon>
        <taxon>Micrococcus</taxon>
    </lineage>
</organism>
<dbReference type="RefSeq" id="WP_246418703.1">
    <property type="nucleotide sequence ID" value="NZ_JACHNA010000001.1"/>
</dbReference>
<keyword evidence="1" id="KW-0812">Transmembrane</keyword>
<dbReference type="InterPro" id="IPR053153">
    <property type="entry name" value="APC_K+_Transporter"/>
</dbReference>
<keyword evidence="1" id="KW-0472">Membrane</keyword>
<reference evidence="2 3" key="1">
    <citation type="submission" date="2020-08" db="EMBL/GenBank/DDBJ databases">
        <title>Sequencing the genomes of 1000 actinobacteria strains.</title>
        <authorList>
            <person name="Klenk H.-P."/>
        </authorList>
    </citation>
    <scope>NUCLEOTIDE SEQUENCE [LARGE SCALE GENOMIC DNA]</scope>
    <source>
        <strain evidence="2 3">DSM 23974</strain>
    </source>
</reference>
<dbReference type="AlphaFoldDB" id="A0A7W7M393"/>
<evidence type="ECO:0008006" key="4">
    <source>
        <dbReference type="Google" id="ProtNLM"/>
    </source>
</evidence>
<evidence type="ECO:0000313" key="2">
    <source>
        <dbReference type="EMBL" id="MBB4735378.1"/>
    </source>
</evidence>
<dbReference type="PANTHER" id="PTHR47704:SF1">
    <property type="entry name" value="POTASSIUM TRANSPORTER KIMA"/>
    <property type="match status" value="1"/>
</dbReference>
<feature type="transmembrane region" description="Helical" evidence="1">
    <location>
        <begin position="68"/>
        <end position="88"/>
    </location>
</feature>
<keyword evidence="1" id="KW-1133">Transmembrane helix</keyword>
<evidence type="ECO:0000313" key="3">
    <source>
        <dbReference type="Proteomes" id="UP000540191"/>
    </source>
</evidence>
<dbReference type="PANTHER" id="PTHR47704">
    <property type="entry name" value="POTASSIUM TRANSPORTER KIMA"/>
    <property type="match status" value="1"/>
</dbReference>
<comment type="caution">
    <text evidence="2">The sequence shown here is derived from an EMBL/GenBank/DDBJ whole genome shotgun (WGS) entry which is preliminary data.</text>
</comment>
<keyword evidence="3" id="KW-1185">Reference proteome</keyword>
<feature type="transmembrane region" description="Helical" evidence="1">
    <location>
        <begin position="109"/>
        <end position="131"/>
    </location>
</feature>
<protein>
    <recommendedName>
        <fullName evidence="4">APC family permease</fullName>
    </recommendedName>
</protein>
<gene>
    <name evidence="2" type="ORF">HDA30_000886</name>
</gene>
<dbReference type="Proteomes" id="UP000540191">
    <property type="component" value="Unassembled WGS sequence"/>
</dbReference>
<accession>A0A7W7M393</accession>
<proteinExistence type="predicted"/>
<name>A0A7W7M393_9MICC</name>
<sequence>MSTIVSTARRLLLGRPVAFSGAPASRVSRMRALPVFSSNAFSSLAYAPDEIILTLVATSSAALVLGPAIGWSVVVIMLVIVASFRAALVAVPRGGIYEMARTNLGPRSGVVASAALLLDLVFMVAVSLAAFSHPRCGAHSCGWRWAPWRCSFWPRCAEPVSAGG</sequence>